<dbReference type="SUPFAM" id="SSF47203">
    <property type="entry name" value="Acyl-CoA dehydrogenase C-terminal domain-like"/>
    <property type="match status" value="1"/>
</dbReference>
<dbReference type="EMBL" id="JBHSML010000014">
    <property type="protein sequence ID" value="MFC5518743.1"/>
    <property type="molecule type" value="Genomic_DNA"/>
</dbReference>
<gene>
    <name evidence="4" type="ORF">ACFPP9_23410</name>
</gene>
<sequence>MSLRLAASTDNSDGDATVPASKSAPLLIEATRLGKVLAAGASARDLERRLPHEEVAALKASGLLAARIPVKHGGPGLDWLDTSRIVLALSRGDPNIAQSIQPHLTILEQVAADGSDLLQHRIFTSVLAGKLIANAAAERGGAFYGDIATRLTADPKGGFRLDGRKYYSTGSLFADTLYVTALNEAGKVVAVLFPRDREGVTILDDWNGLGQRTSASGTVELAAVRVSEDEIIRPPSPTERRWHVQAAAQLIHVAIDSGIALAALDDAIHLARNRGRTLRESGVERAVDDPYVLQTIGELSAAASGAVAILERSAGFVDRAARAFFTGTATGADFVAASIAVAEAKIVSTEAALRNGEKLFLVANASGTDRALNLDRHWRNARTHTTHDPIAYKFKFIGDFLLNGRAPPSSVKI</sequence>
<reference evidence="5" key="1">
    <citation type="journal article" date="2019" name="Int. J. Syst. Evol. Microbiol.">
        <title>The Global Catalogue of Microorganisms (GCM) 10K type strain sequencing project: providing services to taxonomists for standard genome sequencing and annotation.</title>
        <authorList>
            <consortium name="The Broad Institute Genomics Platform"/>
            <consortium name="The Broad Institute Genome Sequencing Center for Infectious Disease"/>
            <person name="Wu L."/>
            <person name="Ma J."/>
        </authorList>
    </citation>
    <scope>NUCLEOTIDE SEQUENCE [LARGE SCALE GENOMIC DNA]</scope>
    <source>
        <strain evidence="5">KACC 12633</strain>
    </source>
</reference>
<dbReference type="SUPFAM" id="SSF56645">
    <property type="entry name" value="Acyl-CoA dehydrogenase NM domain-like"/>
    <property type="match status" value="1"/>
</dbReference>
<dbReference type="InterPro" id="IPR046373">
    <property type="entry name" value="Acyl-CoA_Oxase/DH_mid-dom_sf"/>
</dbReference>
<dbReference type="InterPro" id="IPR013107">
    <property type="entry name" value="Acyl-CoA_DH_C"/>
</dbReference>
<dbReference type="Proteomes" id="UP001596150">
    <property type="component" value="Unassembled WGS sequence"/>
</dbReference>
<evidence type="ECO:0000256" key="1">
    <source>
        <dbReference type="ARBA" id="ARBA00023002"/>
    </source>
</evidence>
<keyword evidence="5" id="KW-1185">Reference proteome</keyword>
<dbReference type="InterPro" id="IPR037069">
    <property type="entry name" value="AcylCoA_DH/ox_N_sf"/>
</dbReference>
<organism evidence="4 5">
    <name type="scientific">Kaistia terrae</name>
    <dbReference type="NCBI Taxonomy" id="537017"/>
    <lineage>
        <taxon>Bacteria</taxon>
        <taxon>Pseudomonadati</taxon>
        <taxon>Pseudomonadota</taxon>
        <taxon>Alphaproteobacteria</taxon>
        <taxon>Hyphomicrobiales</taxon>
        <taxon>Kaistiaceae</taxon>
        <taxon>Kaistia</taxon>
    </lineage>
</organism>
<dbReference type="Gene3D" id="2.40.110.10">
    <property type="entry name" value="Butyryl-CoA Dehydrogenase, subunit A, domain 2"/>
    <property type="match status" value="1"/>
</dbReference>
<dbReference type="PANTHER" id="PTHR43884:SF12">
    <property type="entry name" value="ISOVALERYL-COA DEHYDROGENASE, MITOCHONDRIAL-RELATED"/>
    <property type="match status" value="1"/>
</dbReference>
<dbReference type="PIRSF" id="PIRSF016578">
    <property type="entry name" value="HsaA"/>
    <property type="match status" value="1"/>
</dbReference>
<comment type="caution">
    <text evidence="4">The sequence shown here is derived from an EMBL/GenBank/DDBJ whole genome shotgun (WGS) entry which is preliminary data.</text>
</comment>
<dbReference type="InterPro" id="IPR036250">
    <property type="entry name" value="AcylCo_DH-like_C"/>
</dbReference>
<evidence type="ECO:0000313" key="4">
    <source>
        <dbReference type="EMBL" id="MFC5518743.1"/>
    </source>
</evidence>
<evidence type="ECO:0000313" key="5">
    <source>
        <dbReference type="Proteomes" id="UP001596150"/>
    </source>
</evidence>
<name>A0ABW0Q271_9HYPH</name>
<dbReference type="Pfam" id="PF08028">
    <property type="entry name" value="Acyl-CoA_dh_2"/>
    <property type="match status" value="1"/>
</dbReference>
<protein>
    <submittedName>
        <fullName evidence="4">Acyl-CoA dehydrogenase family protein</fullName>
    </submittedName>
</protein>
<dbReference type="RefSeq" id="WP_266344496.1">
    <property type="nucleotide sequence ID" value="NZ_JAPKNH010000005.1"/>
</dbReference>
<dbReference type="PANTHER" id="PTHR43884">
    <property type="entry name" value="ACYL-COA DEHYDROGENASE"/>
    <property type="match status" value="1"/>
</dbReference>
<dbReference type="Pfam" id="PF02771">
    <property type="entry name" value="Acyl-CoA_dh_N"/>
    <property type="match status" value="1"/>
</dbReference>
<dbReference type="Gene3D" id="1.10.540.10">
    <property type="entry name" value="Acyl-CoA dehydrogenase/oxidase, N-terminal domain"/>
    <property type="match status" value="1"/>
</dbReference>
<feature type="domain" description="Acyl-CoA dehydrogenase C-terminal" evidence="3">
    <location>
        <begin position="250"/>
        <end position="387"/>
    </location>
</feature>
<keyword evidence="1" id="KW-0560">Oxidoreductase</keyword>
<dbReference type="Gene3D" id="1.20.140.10">
    <property type="entry name" value="Butyryl-CoA Dehydrogenase, subunit A, domain 3"/>
    <property type="match status" value="1"/>
</dbReference>
<proteinExistence type="predicted"/>
<accession>A0ABW0Q271</accession>
<dbReference type="InterPro" id="IPR009100">
    <property type="entry name" value="AcylCoA_DH/oxidase_NM_dom_sf"/>
</dbReference>
<evidence type="ECO:0000259" key="3">
    <source>
        <dbReference type="Pfam" id="PF08028"/>
    </source>
</evidence>
<dbReference type="InterPro" id="IPR013786">
    <property type="entry name" value="AcylCoA_DH/ox_N"/>
</dbReference>
<evidence type="ECO:0000259" key="2">
    <source>
        <dbReference type="Pfam" id="PF02771"/>
    </source>
</evidence>
<feature type="domain" description="Acyl-CoA dehydrogenase/oxidase N-terminal" evidence="2">
    <location>
        <begin position="37"/>
        <end position="129"/>
    </location>
</feature>